<dbReference type="RefSeq" id="WP_146765995.1">
    <property type="nucleotide sequence ID" value="NZ_JAAMQY010000010.1"/>
</dbReference>
<reference evidence="4 5" key="1">
    <citation type="submission" date="2018-06" db="EMBL/GenBank/DDBJ databases">
        <authorList>
            <consortium name="Pathogen Informatics"/>
            <person name="Doyle S."/>
        </authorList>
    </citation>
    <scope>NUCLEOTIDE SEQUENCE [LARGE SCALE GENOMIC DNA]</scope>
    <source>
        <strain evidence="4 5">NCTC11842</strain>
    </source>
</reference>
<dbReference type="Proteomes" id="UP000638986">
    <property type="component" value="Unassembled WGS sequence"/>
</dbReference>
<accession>A0A2X2C3J4</accession>
<evidence type="ECO:0000313" key="5">
    <source>
        <dbReference type="Proteomes" id="UP000250443"/>
    </source>
</evidence>
<feature type="signal peptide" evidence="1">
    <location>
        <begin position="1"/>
        <end position="23"/>
    </location>
</feature>
<sequence>MSSKLNRALFLACLLSVPLLASAQVASQDYSHTVRTMLNIDAELALMNEQKRLEEAQGHSTSAAPFVTPGFSQATSASPEVAKVEEKPAEPVVEKKLVSLQLLGIFGLGDKLFADVDIDNSRVRFQRGKASPISATSDVGYRLVSINVPCVLLTKGTDKVQLCLEARK</sequence>
<evidence type="ECO:0000313" key="4">
    <source>
        <dbReference type="EMBL" id="SPZ00076.1"/>
    </source>
</evidence>
<gene>
    <name evidence="2" type="ORF">I5Q09_24090</name>
    <name evidence="3" type="ORF">NCTC11842_00045</name>
    <name evidence="4" type="ORF">NCTC11842_00221</name>
</gene>
<evidence type="ECO:0000313" key="3">
    <source>
        <dbReference type="EMBL" id="SPY99900.1"/>
    </source>
</evidence>
<reference evidence="2 6" key="2">
    <citation type="submission" date="2020-11" db="EMBL/GenBank/DDBJ databases">
        <title>Enhanced detection system for hospital associated transmission using whole genome sequencing surveillance.</title>
        <authorList>
            <person name="Harrison L.H."/>
            <person name="Van Tyne D."/>
            <person name="Marsh J.W."/>
            <person name="Griffith M.P."/>
            <person name="Snyder D.J."/>
            <person name="Cooper V.S."/>
            <person name="Mustapha M."/>
        </authorList>
    </citation>
    <scope>NUCLEOTIDE SEQUENCE [LARGE SCALE GENOMIC DNA]</scope>
    <source>
        <strain evidence="2 6">PSB00013</strain>
    </source>
</reference>
<name>A0A2X2C3J4_PSELU</name>
<feature type="chain" id="PRO_5044582298" description="Type IV pilus biogenesis protein PilP" evidence="1">
    <location>
        <begin position="24"/>
        <end position="168"/>
    </location>
</feature>
<dbReference type="EMBL" id="JADTXM010000028">
    <property type="protein sequence ID" value="MBH3441763.1"/>
    <property type="molecule type" value="Genomic_DNA"/>
</dbReference>
<evidence type="ECO:0000313" key="2">
    <source>
        <dbReference type="EMBL" id="MBH3441763.1"/>
    </source>
</evidence>
<evidence type="ECO:0000256" key="1">
    <source>
        <dbReference type="SAM" id="SignalP"/>
    </source>
</evidence>
<evidence type="ECO:0008006" key="7">
    <source>
        <dbReference type="Google" id="ProtNLM"/>
    </source>
</evidence>
<organism evidence="4 5">
    <name type="scientific">Pseudomonas luteola</name>
    <dbReference type="NCBI Taxonomy" id="47886"/>
    <lineage>
        <taxon>Bacteria</taxon>
        <taxon>Pseudomonadati</taxon>
        <taxon>Pseudomonadota</taxon>
        <taxon>Gammaproteobacteria</taxon>
        <taxon>Pseudomonadales</taxon>
        <taxon>Pseudomonadaceae</taxon>
        <taxon>Pseudomonas</taxon>
    </lineage>
</organism>
<keyword evidence="1" id="KW-0732">Signal</keyword>
<dbReference type="Proteomes" id="UP000250443">
    <property type="component" value="Unassembled WGS sequence"/>
</dbReference>
<evidence type="ECO:0000313" key="6">
    <source>
        <dbReference type="Proteomes" id="UP000638986"/>
    </source>
</evidence>
<proteinExistence type="predicted"/>
<protein>
    <recommendedName>
        <fullName evidence="7">Type IV pilus biogenesis protein PilP</fullName>
    </recommendedName>
</protein>
<dbReference type="AlphaFoldDB" id="A0A2X2C3J4"/>
<dbReference type="EMBL" id="UAUF01000002">
    <property type="protein sequence ID" value="SPY99900.1"/>
    <property type="molecule type" value="Genomic_DNA"/>
</dbReference>
<dbReference type="EMBL" id="UAUF01000002">
    <property type="protein sequence ID" value="SPZ00076.1"/>
    <property type="molecule type" value="Genomic_DNA"/>
</dbReference>